<dbReference type="InterPro" id="IPR023393">
    <property type="entry name" value="START-like_dom_sf"/>
</dbReference>
<evidence type="ECO:0000256" key="1">
    <source>
        <dbReference type="ARBA" id="ARBA00006817"/>
    </source>
</evidence>
<proteinExistence type="inferred from homology"/>
<evidence type="ECO:0000259" key="2">
    <source>
        <dbReference type="Pfam" id="PF08327"/>
    </source>
</evidence>
<feature type="domain" description="Activator of Hsp90 ATPase homologue 1/2-like C-terminal" evidence="2">
    <location>
        <begin position="18"/>
        <end position="163"/>
    </location>
</feature>
<comment type="similarity">
    <text evidence="1">Belongs to the AHA1 family.</text>
</comment>
<protein>
    <submittedName>
        <fullName evidence="3">SRPBCC family protein</fullName>
    </submittedName>
</protein>
<dbReference type="Proteomes" id="UP001139308">
    <property type="component" value="Unassembled WGS sequence"/>
</dbReference>
<dbReference type="EMBL" id="JAKLJA010000039">
    <property type="protein sequence ID" value="MCG5077613.1"/>
    <property type="molecule type" value="Genomic_DNA"/>
</dbReference>
<name>A0A9X1ZX94_9BURK</name>
<gene>
    <name evidence="3" type="ORF">L5014_30450</name>
</gene>
<dbReference type="SUPFAM" id="SSF55961">
    <property type="entry name" value="Bet v1-like"/>
    <property type="match status" value="1"/>
</dbReference>
<dbReference type="InterPro" id="IPR013538">
    <property type="entry name" value="ASHA1/2-like_C"/>
</dbReference>
<accession>A0A9X1ZX94</accession>
<evidence type="ECO:0000313" key="3">
    <source>
        <dbReference type="EMBL" id="MCG5077613.1"/>
    </source>
</evidence>
<evidence type="ECO:0000313" key="4">
    <source>
        <dbReference type="Proteomes" id="UP001139308"/>
    </source>
</evidence>
<dbReference type="CDD" id="cd08898">
    <property type="entry name" value="SRPBCC_CalC_Aha1-like_5"/>
    <property type="match status" value="1"/>
</dbReference>
<dbReference type="Gene3D" id="3.30.530.20">
    <property type="match status" value="1"/>
</dbReference>
<sequence>MNPDNSDLDRIEKRIVLRAPRERVWRAISEAKQFGIWFGVAFDGKFAAGARITGCIAPTQVDPEVAKLQQPYVGFPFDFHIERIEPMSLFSFRWHPNAVDRNADYSREPMTLVEFRLQDADEGTLLTITESGFHSIPLERRAQAFTNNDGGWTHQSRLIEQYLDQFAS</sequence>
<dbReference type="Pfam" id="PF08327">
    <property type="entry name" value="AHSA1"/>
    <property type="match status" value="1"/>
</dbReference>
<keyword evidence="4" id="KW-1185">Reference proteome</keyword>
<dbReference type="AlphaFoldDB" id="A0A9X1ZX94"/>
<reference evidence="3" key="1">
    <citation type="submission" date="2022-01" db="EMBL/GenBank/DDBJ databases">
        <title>Genome sequence and assembly of Parabukholderia sp. RG36.</title>
        <authorList>
            <person name="Chhetri G."/>
        </authorList>
    </citation>
    <scope>NUCLEOTIDE SEQUENCE</scope>
    <source>
        <strain evidence="3">RG36</strain>
    </source>
</reference>
<comment type="caution">
    <text evidence="3">The sequence shown here is derived from an EMBL/GenBank/DDBJ whole genome shotgun (WGS) entry which is preliminary data.</text>
</comment>
<dbReference type="RefSeq" id="WP_238467560.1">
    <property type="nucleotide sequence ID" value="NZ_JAKLJA010000039.1"/>
</dbReference>
<organism evidence="3 4">
    <name type="scientific">Paraburkholderia tagetis</name>
    <dbReference type="NCBI Taxonomy" id="2913261"/>
    <lineage>
        <taxon>Bacteria</taxon>
        <taxon>Pseudomonadati</taxon>
        <taxon>Pseudomonadota</taxon>
        <taxon>Betaproteobacteria</taxon>
        <taxon>Burkholderiales</taxon>
        <taxon>Burkholderiaceae</taxon>
        <taxon>Paraburkholderia</taxon>
    </lineage>
</organism>